<evidence type="ECO:0000256" key="1">
    <source>
        <dbReference type="ARBA" id="ARBA00009013"/>
    </source>
</evidence>
<protein>
    <recommendedName>
        <fullName evidence="2">Anti-sigma factor antagonist</fullName>
    </recommendedName>
</protein>
<dbReference type="RefSeq" id="WP_344194997.1">
    <property type="nucleotide sequence ID" value="NZ_BAAARN010000004.1"/>
</dbReference>
<comment type="similarity">
    <text evidence="1 2">Belongs to the anti-sigma-factor antagonist family.</text>
</comment>
<feature type="domain" description="STAS" evidence="3">
    <location>
        <begin position="27"/>
        <end position="124"/>
    </location>
</feature>
<evidence type="ECO:0000313" key="5">
    <source>
        <dbReference type="Proteomes" id="UP001501326"/>
    </source>
</evidence>
<evidence type="ECO:0000256" key="2">
    <source>
        <dbReference type="RuleBase" id="RU003749"/>
    </source>
</evidence>
<dbReference type="PANTHER" id="PTHR33495">
    <property type="entry name" value="ANTI-SIGMA FACTOR ANTAGONIST TM_1081-RELATED-RELATED"/>
    <property type="match status" value="1"/>
</dbReference>
<reference evidence="4 5" key="1">
    <citation type="journal article" date="2019" name="Int. J. Syst. Evol. Microbiol.">
        <title>The Global Catalogue of Microorganisms (GCM) 10K type strain sequencing project: providing services to taxonomists for standard genome sequencing and annotation.</title>
        <authorList>
            <consortium name="The Broad Institute Genomics Platform"/>
            <consortium name="The Broad Institute Genome Sequencing Center for Infectious Disease"/>
            <person name="Wu L."/>
            <person name="Ma J."/>
        </authorList>
    </citation>
    <scope>NUCLEOTIDE SEQUENCE [LARGE SCALE GENOMIC DNA]</scope>
    <source>
        <strain evidence="4 5">JCM 16378</strain>
    </source>
</reference>
<evidence type="ECO:0000313" key="4">
    <source>
        <dbReference type="EMBL" id="GAA2738593.1"/>
    </source>
</evidence>
<accession>A0ABN3UYF9</accession>
<dbReference type="NCBIfam" id="TIGR00377">
    <property type="entry name" value="ant_ant_sig"/>
    <property type="match status" value="1"/>
</dbReference>
<name>A0ABN3UYF9_9MICO</name>
<comment type="caution">
    <text evidence="4">The sequence shown here is derived from an EMBL/GenBank/DDBJ whole genome shotgun (WGS) entry which is preliminary data.</text>
</comment>
<keyword evidence="5" id="KW-1185">Reference proteome</keyword>
<gene>
    <name evidence="4" type="ORF">GCM10009867_30550</name>
</gene>
<dbReference type="Gene3D" id="3.30.750.24">
    <property type="entry name" value="STAS domain"/>
    <property type="match status" value="1"/>
</dbReference>
<dbReference type="SUPFAM" id="SSF52091">
    <property type="entry name" value="SpoIIaa-like"/>
    <property type="match status" value="1"/>
</dbReference>
<proteinExistence type="inferred from homology"/>
<dbReference type="InterPro" id="IPR002645">
    <property type="entry name" value="STAS_dom"/>
</dbReference>
<dbReference type="InterPro" id="IPR003658">
    <property type="entry name" value="Anti-sigma_ant"/>
</dbReference>
<dbReference type="EMBL" id="BAAARN010000004">
    <property type="protein sequence ID" value="GAA2738593.1"/>
    <property type="molecule type" value="Genomic_DNA"/>
</dbReference>
<organism evidence="4 5">
    <name type="scientific">Pedococcus aerophilus</name>
    <dbReference type="NCBI Taxonomy" id="436356"/>
    <lineage>
        <taxon>Bacteria</taxon>
        <taxon>Bacillati</taxon>
        <taxon>Actinomycetota</taxon>
        <taxon>Actinomycetes</taxon>
        <taxon>Micrococcales</taxon>
        <taxon>Intrasporangiaceae</taxon>
        <taxon>Pedococcus</taxon>
    </lineage>
</organism>
<evidence type="ECO:0000259" key="3">
    <source>
        <dbReference type="PROSITE" id="PS50801"/>
    </source>
</evidence>
<dbReference type="Proteomes" id="UP001501326">
    <property type="component" value="Unassembled WGS sequence"/>
</dbReference>
<sequence length="124" mass="13541">MTDHDTSLPTDHLLHIDVESGRADHSVITLGGRLDAVEAVRLREVLAAAPVAQVDHLVIDLSEVAFVDSAGLAALARARRDRVLRGGTVTLVRPRSEEAMRVFRLTQFDEIFAMVDTRDESGSP</sequence>
<dbReference type="PROSITE" id="PS50801">
    <property type="entry name" value="STAS"/>
    <property type="match status" value="1"/>
</dbReference>
<dbReference type="PANTHER" id="PTHR33495:SF2">
    <property type="entry name" value="ANTI-SIGMA FACTOR ANTAGONIST TM_1081-RELATED"/>
    <property type="match status" value="1"/>
</dbReference>
<dbReference type="CDD" id="cd07043">
    <property type="entry name" value="STAS_anti-anti-sigma_factors"/>
    <property type="match status" value="1"/>
</dbReference>
<dbReference type="InterPro" id="IPR036513">
    <property type="entry name" value="STAS_dom_sf"/>
</dbReference>
<dbReference type="Pfam" id="PF01740">
    <property type="entry name" value="STAS"/>
    <property type="match status" value="1"/>
</dbReference>